<dbReference type="EC" id="2.3.-.-" evidence="4"/>
<accession>A0ABW2N8X5</accession>
<proteinExistence type="predicted"/>
<feature type="domain" description="N-acetyltransferase" evidence="3">
    <location>
        <begin position="6"/>
        <end position="163"/>
    </location>
</feature>
<reference evidence="5" key="1">
    <citation type="journal article" date="2019" name="Int. J. Syst. Evol. Microbiol.">
        <title>The Global Catalogue of Microorganisms (GCM) 10K type strain sequencing project: providing services to taxonomists for standard genome sequencing and annotation.</title>
        <authorList>
            <consortium name="The Broad Institute Genomics Platform"/>
            <consortium name="The Broad Institute Genome Sequencing Center for Infectious Disease"/>
            <person name="Wu L."/>
            <person name="Ma J."/>
        </authorList>
    </citation>
    <scope>NUCLEOTIDE SEQUENCE [LARGE SCALE GENOMIC DNA]</scope>
    <source>
        <strain evidence="5">FCH27</strain>
    </source>
</reference>
<sequence length="180" mass="19815">MPSREPVLREMHVEDIPEVLEVQQPAAVAGLSAVFPQDEHPFPRQVIAERWLAEVSAGDTSCFVICRDGQVAGFVAVRGDEVLHFGAALEEWGSGLAVAAHDEIVDVLRHRGLSRARLRVYAANPRGRRFWEKLGWRPTGESSRGSMPPHAELLTYELALDRRSPEAISPSTSSVDLTSP</sequence>
<dbReference type="RefSeq" id="WP_255892971.1">
    <property type="nucleotide sequence ID" value="NZ_JAFMZM010000008.1"/>
</dbReference>
<protein>
    <submittedName>
        <fullName evidence="4">GNAT family N-acetyltransferase</fullName>
        <ecNumber evidence="4">2.3.-.-</ecNumber>
    </submittedName>
</protein>
<dbReference type="InterPro" id="IPR016181">
    <property type="entry name" value="Acyl_CoA_acyltransferase"/>
</dbReference>
<keyword evidence="5" id="KW-1185">Reference proteome</keyword>
<dbReference type="InterPro" id="IPR000182">
    <property type="entry name" value="GNAT_dom"/>
</dbReference>
<dbReference type="Gene3D" id="3.40.630.30">
    <property type="match status" value="1"/>
</dbReference>
<dbReference type="Proteomes" id="UP001596524">
    <property type="component" value="Unassembled WGS sequence"/>
</dbReference>
<gene>
    <name evidence="4" type="ORF">ACFQO6_19095</name>
</gene>
<dbReference type="EMBL" id="JBHTCH010000023">
    <property type="protein sequence ID" value="MFC7362385.1"/>
    <property type="molecule type" value="Genomic_DNA"/>
</dbReference>
<organism evidence="4 5">
    <name type="scientific">Nocardioides astragali</name>
    <dbReference type="NCBI Taxonomy" id="1776736"/>
    <lineage>
        <taxon>Bacteria</taxon>
        <taxon>Bacillati</taxon>
        <taxon>Actinomycetota</taxon>
        <taxon>Actinomycetes</taxon>
        <taxon>Propionibacteriales</taxon>
        <taxon>Nocardioidaceae</taxon>
        <taxon>Nocardioides</taxon>
    </lineage>
</organism>
<name>A0ABW2N8X5_9ACTN</name>
<keyword evidence="1 4" id="KW-0808">Transferase</keyword>
<evidence type="ECO:0000313" key="4">
    <source>
        <dbReference type="EMBL" id="MFC7362385.1"/>
    </source>
</evidence>
<dbReference type="CDD" id="cd04301">
    <property type="entry name" value="NAT_SF"/>
    <property type="match status" value="1"/>
</dbReference>
<evidence type="ECO:0000256" key="2">
    <source>
        <dbReference type="ARBA" id="ARBA00023315"/>
    </source>
</evidence>
<evidence type="ECO:0000313" key="5">
    <source>
        <dbReference type="Proteomes" id="UP001596524"/>
    </source>
</evidence>
<dbReference type="GO" id="GO:0016746">
    <property type="term" value="F:acyltransferase activity"/>
    <property type="evidence" value="ECO:0007669"/>
    <property type="project" value="UniProtKB-KW"/>
</dbReference>
<dbReference type="Pfam" id="PF00583">
    <property type="entry name" value="Acetyltransf_1"/>
    <property type="match status" value="1"/>
</dbReference>
<dbReference type="PANTHER" id="PTHR43877:SF2">
    <property type="entry name" value="AMINOALKYLPHOSPHONATE N-ACETYLTRANSFERASE-RELATED"/>
    <property type="match status" value="1"/>
</dbReference>
<dbReference type="SUPFAM" id="SSF55729">
    <property type="entry name" value="Acyl-CoA N-acyltransferases (Nat)"/>
    <property type="match status" value="1"/>
</dbReference>
<evidence type="ECO:0000259" key="3">
    <source>
        <dbReference type="PROSITE" id="PS51186"/>
    </source>
</evidence>
<comment type="caution">
    <text evidence="4">The sequence shown here is derived from an EMBL/GenBank/DDBJ whole genome shotgun (WGS) entry which is preliminary data.</text>
</comment>
<dbReference type="InterPro" id="IPR050832">
    <property type="entry name" value="Bact_Acetyltransf"/>
</dbReference>
<dbReference type="PANTHER" id="PTHR43877">
    <property type="entry name" value="AMINOALKYLPHOSPHONATE N-ACETYLTRANSFERASE-RELATED-RELATED"/>
    <property type="match status" value="1"/>
</dbReference>
<dbReference type="PROSITE" id="PS51186">
    <property type="entry name" value="GNAT"/>
    <property type="match status" value="1"/>
</dbReference>
<keyword evidence="2 4" id="KW-0012">Acyltransferase</keyword>
<evidence type="ECO:0000256" key="1">
    <source>
        <dbReference type="ARBA" id="ARBA00022679"/>
    </source>
</evidence>